<evidence type="ECO:0000259" key="3">
    <source>
        <dbReference type="PROSITE" id="PS50105"/>
    </source>
</evidence>
<dbReference type="PROSITE" id="PS50105">
    <property type="entry name" value="SAM_DOMAIN"/>
    <property type="match status" value="1"/>
</dbReference>
<name>B8MEB1_TALSN</name>
<dbReference type="PROSITE" id="PS50003">
    <property type="entry name" value="PH_DOMAIN"/>
    <property type="match status" value="1"/>
</dbReference>
<feature type="compositionally biased region" description="Low complexity" evidence="1">
    <location>
        <begin position="256"/>
        <end position="266"/>
    </location>
</feature>
<evidence type="ECO:0000313" key="5">
    <source>
        <dbReference type="Proteomes" id="UP000001745"/>
    </source>
</evidence>
<dbReference type="HOGENOM" id="CLU_009306_0_0_1"/>
<dbReference type="VEuPathDB" id="FungiDB:TSTA_016170"/>
<dbReference type="SUPFAM" id="SSF50729">
    <property type="entry name" value="PH domain-like"/>
    <property type="match status" value="1"/>
</dbReference>
<dbReference type="SMART" id="SM00233">
    <property type="entry name" value="PH"/>
    <property type="match status" value="1"/>
</dbReference>
<dbReference type="GeneID" id="8106390"/>
<dbReference type="OMA" id="PPDMNYR"/>
<dbReference type="AlphaFoldDB" id="B8MEB1"/>
<dbReference type="Pfam" id="PF07647">
    <property type="entry name" value="SAM_2"/>
    <property type="match status" value="1"/>
</dbReference>
<dbReference type="EMBL" id="EQ962656">
    <property type="protein sequence ID" value="EED16538.1"/>
    <property type="molecule type" value="Genomic_DNA"/>
</dbReference>
<reference evidence="5" key="1">
    <citation type="journal article" date="2015" name="Genome Announc.">
        <title>Genome sequence of the AIDS-associated pathogen Penicillium marneffei (ATCC18224) and its near taxonomic relative Talaromyces stipitatus (ATCC10500).</title>
        <authorList>
            <person name="Nierman W.C."/>
            <person name="Fedorova-Abrams N.D."/>
            <person name="Andrianopoulos A."/>
        </authorList>
    </citation>
    <scope>NUCLEOTIDE SEQUENCE [LARGE SCALE GENOMIC DNA]</scope>
    <source>
        <strain evidence="5">ATCC 10500 / CBS 375.48 / QM 6759 / NRRL 1006</strain>
    </source>
</reference>
<dbReference type="InterPro" id="IPR001660">
    <property type="entry name" value="SAM"/>
</dbReference>
<dbReference type="InterPro" id="IPR011993">
    <property type="entry name" value="PH-like_dom_sf"/>
</dbReference>
<dbReference type="eggNOG" id="ENOG502RDYZ">
    <property type="taxonomic scope" value="Eukaryota"/>
</dbReference>
<dbReference type="Proteomes" id="UP000001745">
    <property type="component" value="Unassembled WGS sequence"/>
</dbReference>
<feature type="region of interest" description="Disordered" evidence="1">
    <location>
        <begin position="1"/>
        <end position="26"/>
    </location>
</feature>
<feature type="domain" description="PH" evidence="2">
    <location>
        <begin position="599"/>
        <end position="740"/>
    </location>
</feature>
<evidence type="ECO:0000313" key="4">
    <source>
        <dbReference type="EMBL" id="EED16538.1"/>
    </source>
</evidence>
<accession>B8MEB1</accession>
<dbReference type="OrthoDB" id="422827at2759"/>
<feature type="compositionally biased region" description="Basic and acidic residues" evidence="1">
    <location>
        <begin position="267"/>
        <end position="280"/>
    </location>
</feature>
<dbReference type="InterPro" id="IPR013761">
    <property type="entry name" value="SAM/pointed_sf"/>
</dbReference>
<dbReference type="InterPro" id="IPR001849">
    <property type="entry name" value="PH_domain"/>
</dbReference>
<feature type="domain" description="SAM" evidence="3">
    <location>
        <begin position="165"/>
        <end position="229"/>
    </location>
</feature>
<dbReference type="Pfam" id="PF00169">
    <property type="entry name" value="PH"/>
    <property type="match status" value="1"/>
</dbReference>
<dbReference type="SUPFAM" id="SSF47769">
    <property type="entry name" value="SAM/Pointed domain"/>
    <property type="match status" value="1"/>
</dbReference>
<keyword evidence="5" id="KW-1185">Reference proteome</keyword>
<evidence type="ECO:0000259" key="2">
    <source>
        <dbReference type="PROSITE" id="PS50003"/>
    </source>
</evidence>
<dbReference type="RefSeq" id="XP_002483772.1">
    <property type="nucleotide sequence ID" value="XM_002483727.1"/>
</dbReference>
<organism evidence="4 5">
    <name type="scientific">Talaromyces stipitatus (strain ATCC 10500 / CBS 375.48 / QM 6759 / NRRL 1006)</name>
    <name type="common">Penicillium stipitatum</name>
    <dbReference type="NCBI Taxonomy" id="441959"/>
    <lineage>
        <taxon>Eukaryota</taxon>
        <taxon>Fungi</taxon>
        <taxon>Dikarya</taxon>
        <taxon>Ascomycota</taxon>
        <taxon>Pezizomycotina</taxon>
        <taxon>Eurotiomycetes</taxon>
        <taxon>Eurotiomycetidae</taxon>
        <taxon>Eurotiales</taxon>
        <taxon>Trichocomaceae</taxon>
        <taxon>Talaromyces</taxon>
        <taxon>Talaromyces sect. Talaromyces</taxon>
    </lineage>
</organism>
<dbReference type="PhylomeDB" id="B8MEB1"/>
<protein>
    <submittedName>
        <fullName evidence="4">SAM and PH domain protein (Boi1), putative</fullName>
    </submittedName>
</protein>
<feature type="region of interest" description="Disordered" evidence="1">
    <location>
        <begin position="137"/>
        <end position="161"/>
    </location>
</feature>
<feature type="region of interest" description="Disordered" evidence="1">
    <location>
        <begin position="536"/>
        <end position="560"/>
    </location>
</feature>
<dbReference type="Gene3D" id="2.30.29.30">
    <property type="entry name" value="Pleckstrin-homology domain (PH domain)/Phosphotyrosine-binding domain (PTB)"/>
    <property type="match status" value="1"/>
</dbReference>
<proteinExistence type="predicted"/>
<dbReference type="Gene3D" id="1.10.150.50">
    <property type="entry name" value="Transcription Factor, Ets-1"/>
    <property type="match status" value="1"/>
</dbReference>
<dbReference type="CDD" id="cd09535">
    <property type="entry name" value="SAM_BOI-like_fungal"/>
    <property type="match status" value="1"/>
</dbReference>
<feature type="compositionally biased region" description="Polar residues" evidence="1">
    <location>
        <begin position="145"/>
        <end position="159"/>
    </location>
</feature>
<dbReference type="SMART" id="SM00454">
    <property type="entry name" value="SAM"/>
    <property type="match status" value="1"/>
</dbReference>
<evidence type="ECO:0000256" key="1">
    <source>
        <dbReference type="SAM" id="MobiDB-lite"/>
    </source>
</evidence>
<gene>
    <name evidence="4" type="ORF">TSTA_016170</name>
</gene>
<sequence>MPPKYPAPFLPRHSNPRPLSQATEIFDTDFESDYEDDFDYSDESPRRSLATDSVTTISTYRDVRTPDSHMLGGNHMNKNDVTVKGPSGPHLFRASMDSTDLKSTMEVDLVLAKTPTTATFSETLKLEAPVKKTYDLPTRERPQPRQANSINNAVSNQNEEAVKKWTPKEVAFWMHTEGFDHSLVEKFLMNDISGSILLELRPEDLKELEIQSFGKRRRLMNSIQTLRDSARMSTAGYRTSGISGDESWTSEDESKSSSSVQQAYQSDDQRSYTEPEEIRPGDSASIVAIEQVLPKEHKCSKGENCRKWQRQQQLLARLAQDLPKDSIHNGNVIVAGDPGNPRTAPNLLLNIPDHVPSVVASSDLLGPQQVPQFALSKEKLSEVQPRDPQESIRQYLNLQHLCTSPVDDPVSPPQDITPDSFKSSPNLTENLRTLPKLTIPNSHEPSSIFSAQRTITPSVLQNQPTFPHEQYPHAYDQIASPGNYYRTSDDYRADIYRQGTPFSEVDVPVTAIPAGPIERDITQSVPPNMRFGHQRMVPLPDPILRPSSTKNDRPLRRNHPFINTQGLQSLGRVEEGKVAVIERPEDLQGTGLFPRTANDFAHSGWMKKRKTTRLLRHEWEEHHFTLKGTQLAMFENERDSRRDSRALECIDVDDYAVACSSLASSSKLSAAFKKTLLKRNNTAADESAFAFSLVPSKDKDKESGVDRKALFLNGGKSHHFAVKTRDERIDWMRELMLAKALKRGKESGDLMRINGNMI</sequence>
<dbReference type="InParanoid" id="B8MEB1"/>
<feature type="region of interest" description="Disordered" evidence="1">
    <location>
        <begin position="230"/>
        <end position="284"/>
    </location>
</feature>